<evidence type="ECO:0000256" key="6">
    <source>
        <dbReference type="ARBA" id="ARBA00023102"/>
    </source>
</evidence>
<proteinExistence type="inferred from homology"/>
<comment type="function">
    <text evidence="8">IGPS catalyzes the conversion of PRFAR and glutamine to IGP, AICAR and glutamate. The HisF subunit catalyzes the cyclization activity that produces IGP and AICAR from PRFAR using the ammonia provided by the HisH subunit.</text>
</comment>
<dbReference type="CDD" id="cd04731">
    <property type="entry name" value="HisF"/>
    <property type="match status" value="1"/>
</dbReference>
<gene>
    <name evidence="12" type="ORF">A3D54_01580</name>
</gene>
<comment type="similarity">
    <text evidence="2 11">Belongs to the HisA/HisF family.</text>
</comment>
<evidence type="ECO:0000256" key="10">
    <source>
        <dbReference type="ARBA" id="ARBA00047838"/>
    </source>
</evidence>
<dbReference type="AlphaFoldDB" id="A0A1F5RJP5"/>
<reference evidence="12 13" key="1">
    <citation type="journal article" date="2016" name="Nat. Commun.">
        <title>Thousands of microbial genomes shed light on interconnected biogeochemical processes in an aquifer system.</title>
        <authorList>
            <person name="Anantharaman K."/>
            <person name="Brown C.T."/>
            <person name="Hug L.A."/>
            <person name="Sharon I."/>
            <person name="Castelle C.J."/>
            <person name="Probst A.J."/>
            <person name="Thomas B.C."/>
            <person name="Singh A."/>
            <person name="Wilkins M.J."/>
            <person name="Karaoz U."/>
            <person name="Brodie E.L."/>
            <person name="Williams K.H."/>
            <person name="Hubbard S.S."/>
            <person name="Banfield J.F."/>
        </authorList>
    </citation>
    <scope>NUCLEOTIDE SEQUENCE [LARGE SCALE GENOMIC DNA]</scope>
</reference>
<dbReference type="InterPro" id="IPR006062">
    <property type="entry name" value="His_biosynth"/>
</dbReference>
<evidence type="ECO:0000256" key="7">
    <source>
        <dbReference type="ARBA" id="ARBA00023239"/>
    </source>
</evidence>
<evidence type="ECO:0000256" key="8">
    <source>
        <dbReference type="ARBA" id="ARBA00025475"/>
    </source>
</evidence>
<dbReference type="InterPro" id="IPR050064">
    <property type="entry name" value="IGPS_HisA/HisF"/>
</dbReference>
<dbReference type="EMBL" id="MFFU01000062">
    <property type="protein sequence ID" value="OGF14614.1"/>
    <property type="molecule type" value="Genomic_DNA"/>
</dbReference>
<evidence type="ECO:0000256" key="2">
    <source>
        <dbReference type="ARBA" id="ARBA00009667"/>
    </source>
</evidence>
<dbReference type="InterPro" id="IPR004651">
    <property type="entry name" value="HisF"/>
</dbReference>
<comment type="pathway">
    <text evidence="1">Amino-acid biosynthesis; L-histidine biosynthesis; L-histidine from 5-phospho-alpha-D-ribose 1-diphosphate: step 5/9.</text>
</comment>
<name>A0A1F5RJP5_9BACT</name>
<comment type="subunit">
    <text evidence="3">Heterodimer of HisH and HisF.</text>
</comment>
<dbReference type="Gene3D" id="3.20.20.70">
    <property type="entry name" value="Aldolase class I"/>
    <property type="match status" value="1"/>
</dbReference>
<dbReference type="PANTHER" id="PTHR21235">
    <property type="entry name" value="IMIDAZOLE GLYCEROL PHOSPHATE SYNTHASE SUBUNIT HISF/H IGP SYNTHASE SUBUNIT HISF/H"/>
    <property type="match status" value="1"/>
</dbReference>
<comment type="caution">
    <text evidence="12">The sequence shown here is derived from an EMBL/GenBank/DDBJ whole genome shotgun (WGS) entry which is preliminary data.</text>
</comment>
<evidence type="ECO:0000256" key="9">
    <source>
        <dbReference type="ARBA" id="ARBA00030264"/>
    </source>
</evidence>
<dbReference type="PANTHER" id="PTHR21235:SF2">
    <property type="entry name" value="IMIDAZOLE GLYCEROL PHOSPHATE SYNTHASE HISHF"/>
    <property type="match status" value="1"/>
</dbReference>
<dbReference type="SUPFAM" id="SSF51366">
    <property type="entry name" value="Ribulose-phoshate binding barrel"/>
    <property type="match status" value="1"/>
</dbReference>
<keyword evidence="7" id="KW-0456">Lyase</keyword>
<comment type="catalytic activity">
    <reaction evidence="10">
        <text>5-[(5-phospho-1-deoxy-D-ribulos-1-ylimino)methylamino]-1-(5-phospho-beta-D-ribosyl)imidazole-4-carboxamide + L-glutamine = D-erythro-1-(imidazol-4-yl)glycerol 3-phosphate + 5-amino-1-(5-phospho-beta-D-ribosyl)imidazole-4-carboxamide + L-glutamate + H(+)</text>
        <dbReference type="Rhea" id="RHEA:24793"/>
        <dbReference type="ChEBI" id="CHEBI:15378"/>
        <dbReference type="ChEBI" id="CHEBI:29985"/>
        <dbReference type="ChEBI" id="CHEBI:58278"/>
        <dbReference type="ChEBI" id="CHEBI:58359"/>
        <dbReference type="ChEBI" id="CHEBI:58475"/>
        <dbReference type="ChEBI" id="CHEBI:58525"/>
        <dbReference type="EC" id="4.3.2.10"/>
    </reaction>
</comment>
<keyword evidence="6 11" id="KW-0368">Histidine biosynthesis</keyword>
<dbReference type="GO" id="GO:0000105">
    <property type="term" value="P:L-histidine biosynthetic process"/>
    <property type="evidence" value="ECO:0007669"/>
    <property type="project" value="UniProtKB-UniPathway"/>
</dbReference>
<evidence type="ECO:0000313" key="13">
    <source>
        <dbReference type="Proteomes" id="UP000177691"/>
    </source>
</evidence>
<dbReference type="InterPro" id="IPR013785">
    <property type="entry name" value="Aldolase_TIM"/>
</dbReference>
<evidence type="ECO:0000256" key="4">
    <source>
        <dbReference type="ARBA" id="ARBA00012809"/>
    </source>
</evidence>
<dbReference type="EC" id="4.3.2.10" evidence="4"/>
<dbReference type="GO" id="GO:0000107">
    <property type="term" value="F:imidazoleglycerol-phosphate synthase activity"/>
    <property type="evidence" value="ECO:0007669"/>
    <property type="project" value="InterPro"/>
</dbReference>
<keyword evidence="5 11" id="KW-0028">Amino-acid biosynthesis</keyword>
<dbReference type="Proteomes" id="UP000177691">
    <property type="component" value="Unassembled WGS sequence"/>
</dbReference>
<protein>
    <recommendedName>
        <fullName evidence="4">imidazole glycerol-phosphate synthase</fullName>
        <ecNumber evidence="4">4.3.2.10</ecNumber>
    </recommendedName>
    <alternativeName>
        <fullName evidence="9">IGP synthase cyclase subunit</fullName>
    </alternativeName>
</protein>
<dbReference type="InterPro" id="IPR011060">
    <property type="entry name" value="RibuloseP-bd_barrel"/>
</dbReference>
<evidence type="ECO:0000256" key="11">
    <source>
        <dbReference type="RuleBase" id="RU003657"/>
    </source>
</evidence>
<accession>A0A1F5RJP5</accession>
<dbReference type="UniPathway" id="UPA00031">
    <property type="reaction ID" value="UER00010"/>
</dbReference>
<evidence type="ECO:0000256" key="3">
    <source>
        <dbReference type="ARBA" id="ARBA00011152"/>
    </source>
</evidence>
<dbReference type="Pfam" id="PF00977">
    <property type="entry name" value="His_biosynth"/>
    <property type="match status" value="1"/>
</dbReference>
<dbReference type="GO" id="GO:0016829">
    <property type="term" value="F:lyase activity"/>
    <property type="evidence" value="ECO:0007669"/>
    <property type="project" value="UniProtKB-KW"/>
</dbReference>
<evidence type="ECO:0000313" key="12">
    <source>
        <dbReference type="EMBL" id="OGF14614.1"/>
    </source>
</evidence>
<evidence type="ECO:0000256" key="5">
    <source>
        <dbReference type="ARBA" id="ARBA00022605"/>
    </source>
</evidence>
<sequence>MLKTRIIPCLLFNGFCLVKTIQFGRERTLGNPIQFARVYNSRNVDELIFIDITASQEKRDPVFHLIADIFNECFMPLAVGGGIHTMEHVDRLMRIGADKIIINSEAINNPAFITKIAGKYGSQSVVIAIDVKYDHNEHFVFYNRAEKNTGLKVVDWARQIEALGAGEIFLNSIDKDGTMRGYDLELIKKVVQAVSLPVIACGGAGTIQHVVDAVQKGKADAVSLASLFHFTGETPNRVKEALDRSGVPVRLVTN</sequence>
<organism evidence="12 13">
    <name type="scientific">Candidatus Falkowbacteria bacterium RIFCSPHIGHO2_02_FULL_45_15</name>
    <dbReference type="NCBI Taxonomy" id="1797987"/>
    <lineage>
        <taxon>Bacteria</taxon>
        <taxon>Candidatus Falkowiibacteriota</taxon>
    </lineage>
</organism>
<evidence type="ECO:0000256" key="1">
    <source>
        <dbReference type="ARBA" id="ARBA00005091"/>
    </source>
</evidence>